<dbReference type="eggNOG" id="COG1066">
    <property type="taxonomic scope" value="Bacteria"/>
</dbReference>
<evidence type="ECO:0000256" key="4">
    <source>
        <dbReference type="ARBA" id="ARBA00022771"/>
    </source>
</evidence>
<dbReference type="STRING" id="573413.Spirs_4298"/>
<dbReference type="SMART" id="SM00382">
    <property type="entry name" value="AAA"/>
    <property type="match status" value="1"/>
</dbReference>
<dbReference type="GO" id="GO:0005829">
    <property type="term" value="C:cytosol"/>
    <property type="evidence" value="ECO:0007669"/>
    <property type="project" value="TreeGrafter"/>
</dbReference>
<comment type="function">
    <text evidence="11">Plays a role in repairing double-strand DNA breaks, probably involving stabilizing or processing branched DNA or blocked replication forks.</text>
</comment>
<dbReference type="Gene3D" id="3.40.50.300">
    <property type="entry name" value="P-loop containing nucleotide triphosphate hydrolases"/>
    <property type="match status" value="1"/>
</dbReference>
<dbReference type="PROSITE" id="PS50162">
    <property type="entry name" value="RECA_2"/>
    <property type="match status" value="1"/>
</dbReference>
<dbReference type="PANTHER" id="PTHR32472">
    <property type="entry name" value="DNA REPAIR PROTEIN RADA"/>
    <property type="match status" value="1"/>
</dbReference>
<dbReference type="GO" id="GO:0016787">
    <property type="term" value="F:hydrolase activity"/>
    <property type="evidence" value="ECO:0007669"/>
    <property type="project" value="UniProtKB-KW"/>
</dbReference>
<dbReference type="GO" id="GO:0140664">
    <property type="term" value="F:ATP-dependent DNA damage sensor activity"/>
    <property type="evidence" value="ECO:0007669"/>
    <property type="project" value="InterPro"/>
</dbReference>
<name>E1RA52_SEDSS</name>
<evidence type="ECO:0000256" key="10">
    <source>
        <dbReference type="ARBA" id="ARBA00023204"/>
    </source>
</evidence>
<dbReference type="InterPro" id="IPR041166">
    <property type="entry name" value="Rubredoxin_2"/>
</dbReference>
<evidence type="ECO:0000256" key="7">
    <source>
        <dbReference type="ARBA" id="ARBA00022840"/>
    </source>
</evidence>
<keyword evidence="10 11" id="KW-0234">DNA repair</keyword>
<evidence type="ECO:0000313" key="15">
    <source>
        <dbReference type="EMBL" id="ADK83371.1"/>
    </source>
</evidence>
<dbReference type="InterPro" id="IPR027417">
    <property type="entry name" value="P-loop_NTPase"/>
</dbReference>
<dbReference type="NCBIfam" id="TIGR00416">
    <property type="entry name" value="sms"/>
    <property type="match status" value="1"/>
</dbReference>
<dbReference type="InterPro" id="IPR014721">
    <property type="entry name" value="Ribsml_uS5_D2-typ_fold_subgr"/>
</dbReference>
<evidence type="ECO:0000313" key="16">
    <source>
        <dbReference type="Proteomes" id="UP000002318"/>
    </source>
</evidence>
<keyword evidence="1 11" id="KW-0479">Metal-binding</keyword>
<dbReference type="HOGENOM" id="CLU_018264_0_0_12"/>
<proteinExistence type="inferred from homology"/>
<dbReference type="SUPFAM" id="SSF54211">
    <property type="entry name" value="Ribosomal protein S5 domain 2-like"/>
    <property type="match status" value="1"/>
</dbReference>
<evidence type="ECO:0000256" key="8">
    <source>
        <dbReference type="ARBA" id="ARBA00023016"/>
    </source>
</evidence>
<evidence type="ECO:0000256" key="11">
    <source>
        <dbReference type="HAMAP-Rule" id="MF_01498"/>
    </source>
</evidence>
<dbReference type="HAMAP" id="MF_01498">
    <property type="entry name" value="RadA_bact"/>
    <property type="match status" value="1"/>
</dbReference>
<dbReference type="MEROPS" id="S16.A04"/>
<evidence type="ECO:0000256" key="3">
    <source>
        <dbReference type="ARBA" id="ARBA00022763"/>
    </source>
</evidence>
<feature type="domain" description="RecA family profile 1" evidence="14">
    <location>
        <begin position="68"/>
        <end position="216"/>
    </location>
</feature>
<evidence type="ECO:0000259" key="14">
    <source>
        <dbReference type="PROSITE" id="PS50162"/>
    </source>
</evidence>
<dbReference type="GO" id="GO:0000725">
    <property type="term" value="P:recombinational repair"/>
    <property type="evidence" value="ECO:0007669"/>
    <property type="project" value="UniProtKB-UniRule"/>
</dbReference>
<protein>
    <recommendedName>
        <fullName evidence="11 12">DNA repair protein RadA</fullName>
    </recommendedName>
</protein>
<dbReference type="InterPro" id="IPR020588">
    <property type="entry name" value="RecA_ATP-bd"/>
</dbReference>
<feature type="short sequence motif" description="RadA KNRFG motif" evidence="11">
    <location>
        <begin position="252"/>
        <end position="256"/>
    </location>
</feature>
<keyword evidence="16" id="KW-1185">Reference proteome</keyword>
<evidence type="ECO:0000256" key="13">
    <source>
        <dbReference type="RuleBase" id="RU003555"/>
    </source>
</evidence>
<dbReference type="GO" id="GO:0008270">
    <property type="term" value="F:zinc ion binding"/>
    <property type="evidence" value="ECO:0007669"/>
    <property type="project" value="UniProtKB-KW"/>
</dbReference>
<feature type="region of interest" description="Lon-protease-like" evidence="11">
    <location>
        <begin position="352"/>
        <end position="460"/>
    </location>
</feature>
<dbReference type="KEGG" id="ssm:Spirs_4298"/>
<evidence type="ECO:0000256" key="1">
    <source>
        <dbReference type="ARBA" id="ARBA00022723"/>
    </source>
</evidence>
<dbReference type="Pfam" id="PF06745">
    <property type="entry name" value="ATPase"/>
    <property type="match status" value="1"/>
</dbReference>
<dbReference type="PRINTS" id="PR01874">
    <property type="entry name" value="DNAREPAIRADA"/>
</dbReference>
<dbReference type="InterPro" id="IPR003593">
    <property type="entry name" value="AAA+_ATPase"/>
</dbReference>
<dbReference type="Pfam" id="PF18073">
    <property type="entry name" value="Zn_ribbon_LapB"/>
    <property type="match status" value="1"/>
</dbReference>
<keyword evidence="5" id="KW-0378">Hydrolase</keyword>
<dbReference type="Pfam" id="PF13541">
    <property type="entry name" value="ChlI"/>
    <property type="match status" value="1"/>
</dbReference>
<evidence type="ECO:0000256" key="12">
    <source>
        <dbReference type="NCBIfam" id="TIGR00416"/>
    </source>
</evidence>
<dbReference type="SUPFAM" id="SSF52540">
    <property type="entry name" value="P-loop containing nucleoside triphosphate hydrolases"/>
    <property type="match status" value="1"/>
</dbReference>
<dbReference type="PANTHER" id="PTHR32472:SF10">
    <property type="entry name" value="DNA REPAIR PROTEIN RADA-LIKE PROTEIN"/>
    <property type="match status" value="1"/>
</dbReference>
<dbReference type="GO" id="GO:0005524">
    <property type="term" value="F:ATP binding"/>
    <property type="evidence" value="ECO:0007669"/>
    <property type="project" value="UniProtKB-UniRule"/>
</dbReference>
<dbReference type="OrthoDB" id="9803906at2"/>
<sequence>MAKKRTLFTCEQCGHQEPKWLGRCPSCGGWNTFREESSSVSSGGSKAHEKTRKLPASEIALDQVAATEGFRFSSGIAELDRVLGGGVMRGSAVLIGGEPGIGKSTLMMQLVASALPGTRALYISGEESAAQIKMRSDRLGLDASAVDLLCESDLDRIMSVLRKTRPQLVVMDSIQTLISQEAGQVPGTVNQLKYGCHELIDWAREEDSAFFLVAHVTKEGSIAGPKVIEHMVDTVLYFDLADGGLRIVRSTKNRFGSVDELGLFSMEADGLHQVVDPGEIFLVRRGGEIPPGIAAAPVYEGSRVLMVELQALTVPAKGGYSRVYSDRIDPGRVSRIAAVLERHLSLRFSDQDIYVNVAGGMKISEVGIELPLAMALYSARTGIAIPKGLTVAGEVSLAGEIRPTGHMDRRRKSAAELGFQRFVGPESTGKGKSRSDGGEVRVATIGEAVKAIFKAGAAKP</sequence>
<keyword evidence="6 13" id="KW-0862">Zinc</keyword>
<dbReference type="InterPro" id="IPR004504">
    <property type="entry name" value="DNA_repair_RadA"/>
</dbReference>
<dbReference type="InterPro" id="IPR014774">
    <property type="entry name" value="KaiC-like_dom"/>
</dbReference>
<feature type="binding site" evidence="11">
    <location>
        <begin position="97"/>
        <end position="104"/>
    </location>
    <ligand>
        <name>ATP</name>
        <dbReference type="ChEBI" id="CHEBI:30616"/>
    </ligand>
</feature>
<dbReference type="InterPro" id="IPR020568">
    <property type="entry name" value="Ribosomal_Su5_D2-typ_SF"/>
</dbReference>
<keyword evidence="4 13" id="KW-0863">Zinc-finger</keyword>
<comment type="function">
    <text evidence="13">DNA-dependent ATPase involved in processing of recombination intermediates, plays a role in repairing DNA breaks. Stimulates the branch migration of RecA-mediated strand transfer reactions, allowing the 3' invading strand to extend heteroduplex DNA faster. Binds ssDNA in the presence of ADP but not other nucleotides, has ATPase activity that is stimulated by ssDNA and various branched DNA structures, but inhibited by SSB. Does not have RecA's homology-searching function.</text>
</comment>
<comment type="domain">
    <text evidence="11">The middle region has homology to RecA with ATPase motifs including the RadA KNRFG motif, while the C-terminus is homologous to Lon protease.</text>
</comment>
<evidence type="ECO:0000256" key="6">
    <source>
        <dbReference type="ARBA" id="ARBA00022833"/>
    </source>
</evidence>
<accession>E1RA52</accession>
<evidence type="ECO:0000256" key="2">
    <source>
        <dbReference type="ARBA" id="ARBA00022741"/>
    </source>
</evidence>
<dbReference type="AlphaFoldDB" id="E1RA52"/>
<keyword evidence="2 11" id="KW-0547">Nucleotide-binding</keyword>
<keyword evidence="9 11" id="KW-0238">DNA-binding</keyword>
<evidence type="ECO:0000256" key="9">
    <source>
        <dbReference type="ARBA" id="ARBA00023125"/>
    </source>
</evidence>
<gene>
    <name evidence="11" type="primary">radA</name>
    <name evidence="15" type="ordered locus">Spirs_4298</name>
</gene>
<comment type="similarity">
    <text evidence="11 13">Belongs to the RecA family. RadA subfamily.</text>
</comment>
<dbReference type="RefSeq" id="WP_013256827.1">
    <property type="nucleotide sequence ID" value="NC_014364.1"/>
</dbReference>
<organism evidence="15 16">
    <name type="scientific">Sediminispirochaeta smaragdinae (strain DSM 11293 / JCM 15392 / SEBR 4228)</name>
    <name type="common">Spirochaeta smaragdinae</name>
    <dbReference type="NCBI Taxonomy" id="573413"/>
    <lineage>
        <taxon>Bacteria</taxon>
        <taxon>Pseudomonadati</taxon>
        <taxon>Spirochaetota</taxon>
        <taxon>Spirochaetia</taxon>
        <taxon>Spirochaetales</taxon>
        <taxon>Spirochaetaceae</taxon>
        <taxon>Sediminispirochaeta</taxon>
    </lineage>
</organism>
<reference evidence="15 16" key="1">
    <citation type="journal article" date="2010" name="Stand. Genomic Sci.">
        <title>Complete genome sequence of Spirochaeta smaragdinae type strain (SEBR 4228).</title>
        <authorList>
            <person name="Mavromatis K."/>
            <person name="Yasawong M."/>
            <person name="Chertkov O."/>
            <person name="Lapidus A."/>
            <person name="Lucas S."/>
            <person name="Nolan M."/>
            <person name="Del Rio T.G."/>
            <person name="Tice H."/>
            <person name="Cheng J.F."/>
            <person name="Pitluck S."/>
            <person name="Liolios K."/>
            <person name="Ivanova N."/>
            <person name="Tapia R."/>
            <person name="Han C."/>
            <person name="Bruce D."/>
            <person name="Goodwin L."/>
            <person name="Pati A."/>
            <person name="Chen A."/>
            <person name="Palaniappan K."/>
            <person name="Land M."/>
            <person name="Hauser L."/>
            <person name="Chang Y.J."/>
            <person name="Jeffries C.D."/>
            <person name="Detter J.C."/>
            <person name="Rohde M."/>
            <person name="Brambilla E."/>
            <person name="Spring S."/>
            <person name="Goker M."/>
            <person name="Sikorski J."/>
            <person name="Woyke T."/>
            <person name="Bristow J."/>
            <person name="Eisen J.A."/>
            <person name="Markowitz V."/>
            <person name="Hugenholtz P."/>
            <person name="Klenk H.P."/>
            <person name="Kyrpides N.C."/>
        </authorList>
    </citation>
    <scope>NUCLEOTIDE SEQUENCE [LARGE SCALE GENOMIC DNA]</scope>
    <source>
        <strain evidence="16">DSM 11293 / JCM 15392 / SEBR 4228</strain>
    </source>
</reference>
<keyword evidence="8 11" id="KW-0346">Stress response</keyword>
<dbReference type="Gene3D" id="3.30.230.10">
    <property type="match status" value="1"/>
</dbReference>
<dbReference type="EMBL" id="CP002116">
    <property type="protein sequence ID" value="ADK83371.1"/>
    <property type="molecule type" value="Genomic_DNA"/>
</dbReference>
<keyword evidence="3 11" id="KW-0227">DNA damage</keyword>
<evidence type="ECO:0000256" key="5">
    <source>
        <dbReference type="ARBA" id="ARBA00022801"/>
    </source>
</evidence>
<dbReference type="Proteomes" id="UP000002318">
    <property type="component" value="Chromosome"/>
</dbReference>
<dbReference type="GO" id="GO:0003684">
    <property type="term" value="F:damaged DNA binding"/>
    <property type="evidence" value="ECO:0007669"/>
    <property type="project" value="InterPro"/>
</dbReference>
<keyword evidence="7 11" id="KW-0067">ATP-binding</keyword>